<dbReference type="STRING" id="168276.SAMN05444580_103121"/>
<dbReference type="InterPro" id="IPR003736">
    <property type="entry name" value="PAAI_dom"/>
</dbReference>
<dbReference type="PANTHER" id="PTHR21660:SF1">
    <property type="entry name" value="ACYL-COENZYME A THIOESTERASE 13"/>
    <property type="match status" value="1"/>
</dbReference>
<dbReference type="InterPro" id="IPR029069">
    <property type="entry name" value="HotDog_dom_sf"/>
</dbReference>
<evidence type="ECO:0000256" key="2">
    <source>
        <dbReference type="ARBA" id="ARBA00022801"/>
    </source>
</evidence>
<dbReference type="Pfam" id="PF03061">
    <property type="entry name" value="4HBT"/>
    <property type="match status" value="1"/>
</dbReference>
<proteinExistence type="inferred from homology"/>
<feature type="domain" description="Thioesterase" evidence="3">
    <location>
        <begin position="214"/>
        <end position="289"/>
    </location>
</feature>
<dbReference type="NCBIfam" id="TIGR00369">
    <property type="entry name" value="unchar_dom_1"/>
    <property type="match status" value="1"/>
</dbReference>
<reference evidence="4 5" key="1">
    <citation type="submission" date="2016-10" db="EMBL/GenBank/DDBJ databases">
        <authorList>
            <person name="de Groot N.N."/>
        </authorList>
    </citation>
    <scope>NUCLEOTIDE SEQUENCE [LARGE SCALE GENOMIC DNA]</scope>
    <source>
        <strain evidence="4 5">JCM 11308</strain>
    </source>
</reference>
<protein>
    <submittedName>
        <fullName evidence="4">Uncharacterized domain 1-containing protein</fullName>
    </submittedName>
</protein>
<evidence type="ECO:0000313" key="4">
    <source>
        <dbReference type="EMBL" id="SDD15561.1"/>
    </source>
</evidence>
<comment type="similarity">
    <text evidence="1">Belongs to the thioesterase PaaI family.</text>
</comment>
<evidence type="ECO:0000313" key="5">
    <source>
        <dbReference type="Proteomes" id="UP000199417"/>
    </source>
</evidence>
<dbReference type="GO" id="GO:0047617">
    <property type="term" value="F:fatty acyl-CoA hydrolase activity"/>
    <property type="evidence" value="ECO:0007669"/>
    <property type="project" value="InterPro"/>
</dbReference>
<accession>A0A1G6SFY2</accession>
<dbReference type="EMBL" id="FNAB01000003">
    <property type="protein sequence ID" value="SDD15561.1"/>
    <property type="molecule type" value="Genomic_DNA"/>
</dbReference>
<organism evidence="4 5">
    <name type="scientific">Rhodococcus tukisamuensis</name>
    <dbReference type="NCBI Taxonomy" id="168276"/>
    <lineage>
        <taxon>Bacteria</taxon>
        <taxon>Bacillati</taxon>
        <taxon>Actinomycetota</taxon>
        <taxon>Actinomycetes</taxon>
        <taxon>Mycobacteriales</taxon>
        <taxon>Nocardiaceae</taxon>
        <taxon>Rhodococcus</taxon>
    </lineage>
</organism>
<dbReference type="CDD" id="cd03443">
    <property type="entry name" value="PaaI_thioesterase"/>
    <property type="match status" value="1"/>
</dbReference>
<evidence type="ECO:0000256" key="1">
    <source>
        <dbReference type="ARBA" id="ARBA00008324"/>
    </source>
</evidence>
<dbReference type="Proteomes" id="UP000199417">
    <property type="component" value="Unassembled WGS sequence"/>
</dbReference>
<dbReference type="RefSeq" id="WP_072843405.1">
    <property type="nucleotide sequence ID" value="NZ_FNAB01000003.1"/>
</dbReference>
<dbReference type="InterPro" id="IPR039298">
    <property type="entry name" value="ACOT13"/>
</dbReference>
<dbReference type="AlphaFoldDB" id="A0A1G6SFY2"/>
<dbReference type="Gene3D" id="3.10.129.10">
    <property type="entry name" value="Hotdog Thioesterase"/>
    <property type="match status" value="2"/>
</dbReference>
<gene>
    <name evidence="4" type="ORF">SAMN05444580_103121</name>
</gene>
<keyword evidence="5" id="KW-1185">Reference proteome</keyword>
<keyword evidence="2" id="KW-0378">Hydrolase</keyword>
<dbReference type="PANTHER" id="PTHR21660">
    <property type="entry name" value="THIOESTERASE SUPERFAMILY MEMBER-RELATED"/>
    <property type="match status" value="1"/>
</dbReference>
<sequence length="301" mass="31104">MTATETLRLDRLNELMDVRALDLEPGSVRFEQELGPRFHDHRGRTVLGSIGVLVDAVPGGAVGTSMPAGASVVLSQITAAMAAPLPASGAIVARGQAVHLDLETGTGLATGEMVGPDGQVAVVLQSRGMVVTRPATHTEAIARGERLPVPAAEPVTDAAEFAGHAGLDVVTGIQAGRIARGPLAGLLEVDLVDVEKGRVAGEFAPREWMSNPLGSIQGGVLVSAADLLTGLAGQSLTAPGQDYRTLDLRIDFVRSPAVDGPRIRAEATVVRAGRRLALVETRLEDPAGQVLVRAAASVQLV</sequence>
<dbReference type="InterPro" id="IPR006683">
    <property type="entry name" value="Thioestr_dom"/>
</dbReference>
<evidence type="ECO:0000259" key="3">
    <source>
        <dbReference type="Pfam" id="PF03061"/>
    </source>
</evidence>
<name>A0A1G6SFY2_9NOCA</name>
<dbReference type="SUPFAM" id="SSF54637">
    <property type="entry name" value="Thioesterase/thiol ester dehydrase-isomerase"/>
    <property type="match status" value="2"/>
</dbReference>